<dbReference type="GO" id="GO:0098797">
    <property type="term" value="C:plasma membrane protein complex"/>
    <property type="evidence" value="ECO:0007669"/>
    <property type="project" value="TreeGrafter"/>
</dbReference>
<evidence type="ECO:0000256" key="1">
    <source>
        <dbReference type="ARBA" id="ARBA00004383"/>
    </source>
</evidence>
<feature type="domain" description="TonB C-terminal" evidence="12">
    <location>
        <begin position="192"/>
        <end position="281"/>
    </location>
</feature>
<keyword evidence="5" id="KW-0997">Cell inner membrane</keyword>
<keyword evidence="6" id="KW-0812">Transmembrane</keyword>
<evidence type="ECO:0000313" key="13">
    <source>
        <dbReference type="EMBL" id="TDX33768.1"/>
    </source>
</evidence>
<evidence type="ECO:0000259" key="12">
    <source>
        <dbReference type="PROSITE" id="PS52015"/>
    </source>
</evidence>
<keyword evidence="11" id="KW-0732">Signal</keyword>
<feature type="compositionally biased region" description="Low complexity" evidence="10">
    <location>
        <begin position="143"/>
        <end position="183"/>
    </location>
</feature>
<accession>A0A4R8GB08</accession>
<evidence type="ECO:0000256" key="8">
    <source>
        <dbReference type="ARBA" id="ARBA00022989"/>
    </source>
</evidence>
<dbReference type="Proteomes" id="UP000295484">
    <property type="component" value="Unassembled WGS sequence"/>
</dbReference>
<feature type="signal peptide" evidence="11">
    <location>
        <begin position="1"/>
        <end position="25"/>
    </location>
</feature>
<dbReference type="NCBIfam" id="TIGR01352">
    <property type="entry name" value="tonB_Cterm"/>
    <property type="match status" value="1"/>
</dbReference>
<keyword evidence="4" id="KW-1003">Cell membrane</keyword>
<dbReference type="EMBL" id="SOEB01000001">
    <property type="protein sequence ID" value="TDX33768.1"/>
    <property type="molecule type" value="Genomic_DNA"/>
</dbReference>
<evidence type="ECO:0000256" key="7">
    <source>
        <dbReference type="ARBA" id="ARBA00022927"/>
    </source>
</evidence>
<proteinExistence type="inferred from homology"/>
<dbReference type="PROSITE" id="PS52015">
    <property type="entry name" value="TONB_CTD"/>
    <property type="match status" value="1"/>
</dbReference>
<feature type="compositionally biased region" description="Basic and acidic residues" evidence="10">
    <location>
        <begin position="83"/>
        <end position="93"/>
    </location>
</feature>
<keyword evidence="9" id="KW-0472">Membrane</keyword>
<dbReference type="PANTHER" id="PTHR33446:SF2">
    <property type="entry name" value="PROTEIN TONB"/>
    <property type="match status" value="1"/>
</dbReference>
<dbReference type="AlphaFoldDB" id="A0A4R8GB08"/>
<dbReference type="InterPro" id="IPR037682">
    <property type="entry name" value="TonB_C"/>
</dbReference>
<dbReference type="GO" id="GO:0055085">
    <property type="term" value="P:transmembrane transport"/>
    <property type="evidence" value="ECO:0007669"/>
    <property type="project" value="InterPro"/>
</dbReference>
<keyword evidence="3" id="KW-0813">Transport</keyword>
<dbReference type="InterPro" id="IPR006260">
    <property type="entry name" value="TonB/TolA_C"/>
</dbReference>
<dbReference type="SUPFAM" id="SSF74653">
    <property type="entry name" value="TolA/TonB C-terminal domain"/>
    <property type="match status" value="1"/>
</dbReference>
<dbReference type="PANTHER" id="PTHR33446">
    <property type="entry name" value="PROTEIN TONB-RELATED"/>
    <property type="match status" value="1"/>
</dbReference>
<evidence type="ECO:0000256" key="10">
    <source>
        <dbReference type="SAM" id="MobiDB-lite"/>
    </source>
</evidence>
<dbReference type="InterPro" id="IPR051045">
    <property type="entry name" value="TonB-dependent_transducer"/>
</dbReference>
<evidence type="ECO:0000256" key="5">
    <source>
        <dbReference type="ARBA" id="ARBA00022519"/>
    </source>
</evidence>
<evidence type="ECO:0000256" key="11">
    <source>
        <dbReference type="SAM" id="SignalP"/>
    </source>
</evidence>
<evidence type="ECO:0000256" key="3">
    <source>
        <dbReference type="ARBA" id="ARBA00022448"/>
    </source>
</evidence>
<keyword evidence="7" id="KW-0653">Protein transport</keyword>
<comment type="subcellular location">
    <subcellularLocation>
        <location evidence="1">Cell inner membrane</location>
        <topology evidence="1">Single-pass membrane protein</topology>
        <orientation evidence="1">Periplasmic side</orientation>
    </subcellularLocation>
</comment>
<name>A0A4R8GB08_9RHOB</name>
<sequence>MTRAGELLAFMPLALALHVGAFALARPPMGGVAGAAGGPGGDALVTLAAAPASYARLAEDWTEAPAPDTDLADLPAPEPEPESVPRADPDPAPDRAAMPVPALPTLSEPRPEADLPVPSSPPERREPDPASALRPESRPEPPARTARSAAPPSEARAAQVARGRSEAAEAGAGATGGAPTLTPARASALQAEWGARIRARVDRSHRYPRGTRASGRALIELVLARDGRLVSARLVQSAGDPRLDAAALAAVRRAGRFPPAPRGLEAARYSFTLPLRFEWQG</sequence>
<keyword evidence="8" id="KW-1133">Transmembrane helix</keyword>
<protein>
    <submittedName>
        <fullName evidence="13">Protein TonB</fullName>
    </submittedName>
</protein>
<organism evidence="13 14">
    <name type="scientific">Rhodovulum visakhapatnamense</name>
    <dbReference type="NCBI Taxonomy" id="364297"/>
    <lineage>
        <taxon>Bacteria</taxon>
        <taxon>Pseudomonadati</taxon>
        <taxon>Pseudomonadota</taxon>
        <taxon>Alphaproteobacteria</taxon>
        <taxon>Rhodobacterales</taxon>
        <taxon>Paracoccaceae</taxon>
        <taxon>Rhodovulum</taxon>
    </lineage>
</organism>
<reference evidence="13 14" key="1">
    <citation type="submission" date="2019-03" db="EMBL/GenBank/DDBJ databases">
        <title>Genomic Encyclopedia of Type Strains, Phase IV (KMG-IV): sequencing the most valuable type-strain genomes for metagenomic binning, comparative biology and taxonomic classification.</title>
        <authorList>
            <person name="Goeker M."/>
        </authorList>
    </citation>
    <scope>NUCLEOTIDE SEQUENCE [LARGE SCALE GENOMIC DNA]</scope>
    <source>
        <strain evidence="13 14">JA181</strain>
    </source>
</reference>
<feature type="chain" id="PRO_5020487874" evidence="11">
    <location>
        <begin position="26"/>
        <end position="281"/>
    </location>
</feature>
<feature type="region of interest" description="Disordered" evidence="10">
    <location>
        <begin position="63"/>
        <end position="183"/>
    </location>
</feature>
<evidence type="ECO:0000256" key="4">
    <source>
        <dbReference type="ARBA" id="ARBA00022475"/>
    </source>
</evidence>
<dbReference type="GO" id="GO:0015031">
    <property type="term" value="P:protein transport"/>
    <property type="evidence" value="ECO:0007669"/>
    <property type="project" value="UniProtKB-KW"/>
</dbReference>
<evidence type="ECO:0000256" key="2">
    <source>
        <dbReference type="ARBA" id="ARBA00006555"/>
    </source>
</evidence>
<comment type="similarity">
    <text evidence="2">Belongs to the TonB family.</text>
</comment>
<comment type="caution">
    <text evidence="13">The sequence shown here is derived from an EMBL/GenBank/DDBJ whole genome shotgun (WGS) entry which is preliminary data.</text>
</comment>
<evidence type="ECO:0000256" key="9">
    <source>
        <dbReference type="ARBA" id="ARBA00023136"/>
    </source>
</evidence>
<gene>
    <name evidence="13" type="ORF">EV657_101197</name>
</gene>
<dbReference type="Gene3D" id="3.30.1150.10">
    <property type="match status" value="1"/>
</dbReference>
<evidence type="ECO:0000256" key="6">
    <source>
        <dbReference type="ARBA" id="ARBA00022692"/>
    </source>
</evidence>
<dbReference type="RefSeq" id="WP_134076852.1">
    <property type="nucleotide sequence ID" value="NZ_SOEB01000001.1"/>
</dbReference>
<evidence type="ECO:0000313" key="14">
    <source>
        <dbReference type="Proteomes" id="UP000295484"/>
    </source>
</evidence>
<dbReference type="GO" id="GO:0031992">
    <property type="term" value="F:energy transducer activity"/>
    <property type="evidence" value="ECO:0007669"/>
    <property type="project" value="TreeGrafter"/>
</dbReference>
<dbReference type="Pfam" id="PF03544">
    <property type="entry name" value="TonB_C"/>
    <property type="match status" value="1"/>
</dbReference>